<dbReference type="InterPro" id="IPR005297">
    <property type="entry name" value="Lipoprotein_repeat"/>
</dbReference>
<dbReference type="PANTHER" id="PTHR39335:SF1">
    <property type="entry name" value="BLL4220 PROTEIN"/>
    <property type="match status" value="1"/>
</dbReference>
<evidence type="ECO:0000256" key="1">
    <source>
        <dbReference type="SAM" id="MobiDB-lite"/>
    </source>
</evidence>
<comment type="caution">
    <text evidence="3">The sequence shown here is derived from an EMBL/GenBank/DDBJ whole genome shotgun (WGS) entry which is preliminary data.</text>
</comment>
<dbReference type="PANTHER" id="PTHR39335">
    <property type="entry name" value="BLL4220 PROTEIN"/>
    <property type="match status" value="1"/>
</dbReference>
<dbReference type="OrthoDB" id="597632at2"/>
<feature type="region of interest" description="Disordered" evidence="1">
    <location>
        <begin position="29"/>
        <end position="70"/>
    </location>
</feature>
<organism evidence="3 4">
    <name type="scientific">Tessaracoccus rhinocerotis</name>
    <dbReference type="NCBI Taxonomy" id="1689449"/>
    <lineage>
        <taxon>Bacteria</taxon>
        <taxon>Bacillati</taxon>
        <taxon>Actinomycetota</taxon>
        <taxon>Actinomycetes</taxon>
        <taxon>Propionibacteriales</taxon>
        <taxon>Propionibacteriaceae</taxon>
        <taxon>Tessaracoccus</taxon>
    </lineage>
</organism>
<sequence length="196" mass="19954">MVSLAGPLRATGAILTALVLVGCSGATEPEAPPVTAPVTPAATEAGTTETTMTPETTAATTETTTASMETTSAETDAAGNALTLAMSDSNLGEILVDGNGVTLYLFTNDTQGADASTCEGQCLVNWPPLVGEPMAGEGVDDSLLGSFTKPDGTVQATYNGWPLYYWIQDTEPGQTTGQGVQGVWFVLDRDGEAVGG</sequence>
<keyword evidence="2" id="KW-0732">Signal</keyword>
<evidence type="ECO:0000313" key="4">
    <source>
        <dbReference type="Proteomes" id="UP000317638"/>
    </source>
</evidence>
<accession>A0A553JZ92</accession>
<name>A0A553JZ92_9ACTN</name>
<dbReference type="RefSeq" id="WP_143938518.1">
    <property type="nucleotide sequence ID" value="NZ_VKKG01000004.1"/>
</dbReference>
<keyword evidence="4" id="KW-1185">Reference proteome</keyword>
<feature type="chain" id="PRO_5022127912" description="Lipoprotein with Yx(FWY)xxD motif" evidence="2">
    <location>
        <begin position="27"/>
        <end position="196"/>
    </location>
</feature>
<evidence type="ECO:0008006" key="5">
    <source>
        <dbReference type="Google" id="ProtNLM"/>
    </source>
</evidence>
<protein>
    <recommendedName>
        <fullName evidence="5">Lipoprotein with Yx(FWY)xxD motif</fullName>
    </recommendedName>
</protein>
<dbReference type="AlphaFoldDB" id="A0A553JZ92"/>
<dbReference type="Pfam" id="PF03640">
    <property type="entry name" value="Lipoprotein_15"/>
    <property type="match status" value="2"/>
</dbReference>
<dbReference type="EMBL" id="VKKG01000004">
    <property type="protein sequence ID" value="TRY17778.1"/>
    <property type="molecule type" value="Genomic_DNA"/>
</dbReference>
<evidence type="ECO:0000313" key="3">
    <source>
        <dbReference type="EMBL" id="TRY17778.1"/>
    </source>
</evidence>
<dbReference type="GO" id="GO:0043448">
    <property type="term" value="P:alkane catabolic process"/>
    <property type="evidence" value="ECO:0007669"/>
    <property type="project" value="TreeGrafter"/>
</dbReference>
<reference evidence="3 4" key="1">
    <citation type="submission" date="2019-07" db="EMBL/GenBank/DDBJ databases">
        <authorList>
            <person name="Zhou L.-Y."/>
        </authorList>
    </citation>
    <scope>NUCLEOTIDE SEQUENCE [LARGE SCALE GENOMIC DNA]</scope>
    <source>
        <strain evidence="3 4">YIM 101269</strain>
    </source>
</reference>
<dbReference type="Proteomes" id="UP000317638">
    <property type="component" value="Unassembled WGS sequence"/>
</dbReference>
<feature type="signal peptide" evidence="2">
    <location>
        <begin position="1"/>
        <end position="26"/>
    </location>
</feature>
<gene>
    <name evidence="3" type="ORF">FOJ82_10910</name>
</gene>
<evidence type="ECO:0000256" key="2">
    <source>
        <dbReference type="SAM" id="SignalP"/>
    </source>
</evidence>
<feature type="compositionally biased region" description="Low complexity" evidence="1">
    <location>
        <begin position="36"/>
        <end position="70"/>
    </location>
</feature>
<proteinExistence type="predicted"/>